<name>A0ACB6QT22_9PLEO</name>
<feature type="non-terminal residue" evidence="1">
    <location>
        <position position="171"/>
    </location>
</feature>
<accession>A0ACB6QT22</accession>
<evidence type="ECO:0000313" key="1">
    <source>
        <dbReference type="EMBL" id="KAF2469250.1"/>
    </source>
</evidence>
<gene>
    <name evidence="1" type="ORF">BDR25DRAFT_195438</name>
</gene>
<feature type="non-terminal residue" evidence="1">
    <location>
        <position position="1"/>
    </location>
</feature>
<evidence type="ECO:0000313" key="2">
    <source>
        <dbReference type="Proteomes" id="UP000799755"/>
    </source>
</evidence>
<keyword evidence="2" id="KW-1185">Reference proteome</keyword>
<protein>
    <submittedName>
        <fullName evidence="1">Uncharacterized protein</fullName>
    </submittedName>
</protein>
<organism evidence="1 2">
    <name type="scientific">Lindgomyces ingoldianus</name>
    <dbReference type="NCBI Taxonomy" id="673940"/>
    <lineage>
        <taxon>Eukaryota</taxon>
        <taxon>Fungi</taxon>
        <taxon>Dikarya</taxon>
        <taxon>Ascomycota</taxon>
        <taxon>Pezizomycotina</taxon>
        <taxon>Dothideomycetes</taxon>
        <taxon>Pleosporomycetidae</taxon>
        <taxon>Pleosporales</taxon>
        <taxon>Lindgomycetaceae</taxon>
        <taxon>Lindgomyces</taxon>
    </lineage>
</organism>
<proteinExistence type="predicted"/>
<dbReference type="Proteomes" id="UP000799755">
    <property type="component" value="Unassembled WGS sequence"/>
</dbReference>
<comment type="caution">
    <text evidence="1">The sequence shown here is derived from an EMBL/GenBank/DDBJ whole genome shotgun (WGS) entry which is preliminary data.</text>
</comment>
<reference evidence="1" key="1">
    <citation type="journal article" date="2020" name="Stud. Mycol.">
        <title>101 Dothideomycetes genomes: a test case for predicting lifestyles and emergence of pathogens.</title>
        <authorList>
            <person name="Haridas S."/>
            <person name="Albert R."/>
            <person name="Binder M."/>
            <person name="Bloem J."/>
            <person name="Labutti K."/>
            <person name="Salamov A."/>
            <person name="Andreopoulos B."/>
            <person name="Baker S."/>
            <person name="Barry K."/>
            <person name="Bills G."/>
            <person name="Bluhm B."/>
            <person name="Cannon C."/>
            <person name="Castanera R."/>
            <person name="Culley D."/>
            <person name="Daum C."/>
            <person name="Ezra D."/>
            <person name="Gonzalez J."/>
            <person name="Henrissat B."/>
            <person name="Kuo A."/>
            <person name="Liang C."/>
            <person name="Lipzen A."/>
            <person name="Lutzoni F."/>
            <person name="Magnuson J."/>
            <person name="Mondo S."/>
            <person name="Nolan M."/>
            <person name="Ohm R."/>
            <person name="Pangilinan J."/>
            <person name="Park H.-J."/>
            <person name="Ramirez L."/>
            <person name="Alfaro M."/>
            <person name="Sun H."/>
            <person name="Tritt A."/>
            <person name="Yoshinaga Y."/>
            <person name="Zwiers L.-H."/>
            <person name="Turgeon B."/>
            <person name="Goodwin S."/>
            <person name="Spatafora J."/>
            <person name="Crous P."/>
            <person name="Grigoriev I."/>
        </authorList>
    </citation>
    <scope>NUCLEOTIDE SEQUENCE</scope>
    <source>
        <strain evidence="1">ATCC 200398</strain>
    </source>
</reference>
<sequence length="171" mass="19616">KMKEEKILSFETLWRHLQSIFSVIDCQTIYLLVDALDECEEESRQTVLSSLSRMPKVLSGLTKCQIKVLVTARPKTEIGETLGHEWIHLRVDSGLVNVDLMNFIRAKVKELSDTKKKLPGTIANEIEEKLTQHAGGTFLWASLMLHELARSPIHKMRQVLQNLPSDLYEIY</sequence>
<dbReference type="EMBL" id="MU003512">
    <property type="protein sequence ID" value="KAF2469250.1"/>
    <property type="molecule type" value="Genomic_DNA"/>
</dbReference>